<evidence type="ECO:0000313" key="3">
    <source>
        <dbReference type="EMBL" id="MBI4922814.1"/>
    </source>
</evidence>
<proteinExistence type="predicted"/>
<dbReference type="PANTHER" id="PTHR33178">
    <property type="match status" value="1"/>
</dbReference>
<gene>
    <name evidence="3" type="ORF">HY834_13795</name>
</gene>
<protein>
    <submittedName>
        <fullName evidence="3">Dabb family protein</fullName>
    </submittedName>
</protein>
<evidence type="ECO:0000313" key="4">
    <source>
        <dbReference type="Proteomes" id="UP000782610"/>
    </source>
</evidence>
<name>A0A933L221_9HYPH</name>
<organism evidence="3 4">
    <name type="scientific">Devosia nanyangense</name>
    <dbReference type="NCBI Taxonomy" id="1228055"/>
    <lineage>
        <taxon>Bacteria</taxon>
        <taxon>Pseudomonadati</taxon>
        <taxon>Pseudomonadota</taxon>
        <taxon>Alphaproteobacteria</taxon>
        <taxon>Hyphomicrobiales</taxon>
        <taxon>Devosiaceae</taxon>
        <taxon>Devosia</taxon>
    </lineage>
</organism>
<dbReference type="PANTHER" id="PTHR33178:SF10">
    <property type="entry name" value="STRESS-RESPONSE A_B BARREL DOMAIN-CONTAINING PROTEIN"/>
    <property type="match status" value="1"/>
</dbReference>
<reference evidence="3" key="1">
    <citation type="submission" date="2020-07" db="EMBL/GenBank/DDBJ databases">
        <title>Huge and variable diversity of episymbiotic CPR bacteria and DPANN archaea in groundwater ecosystems.</title>
        <authorList>
            <person name="He C.Y."/>
            <person name="Keren R."/>
            <person name="Whittaker M."/>
            <person name="Farag I.F."/>
            <person name="Doudna J."/>
            <person name="Cate J.H.D."/>
            <person name="Banfield J.F."/>
        </authorList>
    </citation>
    <scope>NUCLEOTIDE SEQUENCE</scope>
    <source>
        <strain evidence="3">NC_groundwater_1586_Pr3_B-0.1um_66_15</strain>
    </source>
</reference>
<dbReference type="Pfam" id="PF07876">
    <property type="entry name" value="Dabb"/>
    <property type="match status" value="1"/>
</dbReference>
<sequence>MIRHCVLVNFKSSVTPPERAAIYDDIRALKHKVDGLVAASFGPNVSPEGLAQGHADGFVIDFRDAAARDAYLVHPDHQAAGARLVAALEGGIGGLIVFDIEVDS</sequence>
<evidence type="ECO:0000256" key="1">
    <source>
        <dbReference type="ARBA" id="ARBA00011738"/>
    </source>
</evidence>
<dbReference type="InterPro" id="IPR013097">
    <property type="entry name" value="Dabb"/>
</dbReference>
<dbReference type="Proteomes" id="UP000782610">
    <property type="component" value="Unassembled WGS sequence"/>
</dbReference>
<dbReference type="InterPro" id="IPR044662">
    <property type="entry name" value="HS1/DABB1-like"/>
</dbReference>
<comment type="caution">
    <text evidence="3">The sequence shown here is derived from an EMBL/GenBank/DDBJ whole genome shotgun (WGS) entry which is preliminary data.</text>
</comment>
<feature type="domain" description="Stress-response A/B barrel" evidence="2">
    <location>
        <begin position="2"/>
        <end position="100"/>
    </location>
</feature>
<dbReference type="SMART" id="SM00886">
    <property type="entry name" value="Dabb"/>
    <property type="match status" value="1"/>
</dbReference>
<evidence type="ECO:0000259" key="2">
    <source>
        <dbReference type="PROSITE" id="PS51502"/>
    </source>
</evidence>
<dbReference type="AlphaFoldDB" id="A0A933L221"/>
<dbReference type="SUPFAM" id="SSF54909">
    <property type="entry name" value="Dimeric alpha+beta barrel"/>
    <property type="match status" value="1"/>
</dbReference>
<dbReference type="EMBL" id="JACRAF010000038">
    <property type="protein sequence ID" value="MBI4922814.1"/>
    <property type="molecule type" value="Genomic_DNA"/>
</dbReference>
<dbReference type="InterPro" id="IPR011008">
    <property type="entry name" value="Dimeric_a/b-barrel"/>
</dbReference>
<accession>A0A933L221</accession>
<comment type="subunit">
    <text evidence="1">Homodimer.</text>
</comment>
<dbReference type="PROSITE" id="PS51502">
    <property type="entry name" value="S_R_A_B_BARREL"/>
    <property type="match status" value="1"/>
</dbReference>
<dbReference type="Gene3D" id="3.30.70.100">
    <property type="match status" value="1"/>
</dbReference>